<accession>A0A1C3P4I7</accession>
<organism evidence="2 3">
    <name type="scientific">Candidatus Protofrankia californiensis</name>
    <dbReference type="NCBI Taxonomy" id="1839754"/>
    <lineage>
        <taxon>Bacteria</taxon>
        <taxon>Bacillati</taxon>
        <taxon>Actinomycetota</taxon>
        <taxon>Actinomycetes</taxon>
        <taxon>Frankiales</taxon>
        <taxon>Frankiaceae</taxon>
        <taxon>Protofrankia</taxon>
    </lineage>
</organism>
<dbReference type="InterPro" id="IPR011009">
    <property type="entry name" value="Kinase-like_dom_sf"/>
</dbReference>
<dbReference type="Gene3D" id="1.10.510.10">
    <property type="entry name" value="Transferase(Phosphotransferase) domain 1"/>
    <property type="match status" value="1"/>
</dbReference>
<dbReference type="SUPFAM" id="SSF56112">
    <property type="entry name" value="Protein kinase-like (PK-like)"/>
    <property type="match status" value="1"/>
</dbReference>
<keyword evidence="3" id="KW-1185">Reference proteome</keyword>
<reference evidence="3" key="1">
    <citation type="submission" date="2016-02" db="EMBL/GenBank/DDBJ databases">
        <authorList>
            <person name="Wibberg D."/>
        </authorList>
    </citation>
    <scope>NUCLEOTIDE SEQUENCE [LARGE SCALE GENOMIC DNA]</scope>
</reference>
<dbReference type="GO" id="GO:0016740">
    <property type="term" value="F:transferase activity"/>
    <property type="evidence" value="ECO:0007669"/>
    <property type="project" value="UniProtKB-KW"/>
</dbReference>
<keyword evidence="2" id="KW-0808">Transferase</keyword>
<evidence type="ECO:0000259" key="1">
    <source>
        <dbReference type="Pfam" id="PF01636"/>
    </source>
</evidence>
<dbReference type="Pfam" id="PF01636">
    <property type="entry name" value="APH"/>
    <property type="match status" value="1"/>
</dbReference>
<sequence length="284" mass="31990">MVADLRVEAVFDLRTDPHDDVLADVEKWLSVQFDRSSAVYGRQGVTAGFRTDQDTWVRIQWRRAWMINGPAWTGAECASVLRGVAKPDLLRSVRWRDDTRGMVWRADEMELILSPAVSGSGVVGTEPALSESWWKSLQNSFAALAAYKTERVGMSSAHLTRRVTEVFGDSVDTTIDEWMTAHADIHWGNLTAPDCYLLDWEDWGIAPRGFDAAMLWGHSLRVPKLADRIQREFQADLTTRSGQLAQLVFCANVIRVSARRSEPNPLLEPSKKAAYVLISELQTR</sequence>
<evidence type="ECO:0000313" key="2">
    <source>
        <dbReference type="EMBL" id="SBW24696.1"/>
    </source>
</evidence>
<name>A0A1C3P4I7_9ACTN</name>
<dbReference type="EMBL" id="FLUV01001778">
    <property type="protein sequence ID" value="SBW24696.1"/>
    <property type="molecule type" value="Genomic_DNA"/>
</dbReference>
<dbReference type="Proteomes" id="UP000199013">
    <property type="component" value="Unassembled WGS sequence"/>
</dbReference>
<dbReference type="AlphaFoldDB" id="A0A1C3P4I7"/>
<dbReference type="InterPro" id="IPR002575">
    <property type="entry name" value="Aminoglycoside_PTrfase"/>
</dbReference>
<gene>
    <name evidence="2" type="ORF">FDG2_4257</name>
</gene>
<protein>
    <submittedName>
        <fullName evidence="2">Aminoglycoside phosphotransferase</fullName>
    </submittedName>
</protein>
<evidence type="ECO:0000313" key="3">
    <source>
        <dbReference type="Proteomes" id="UP000199013"/>
    </source>
</evidence>
<feature type="domain" description="Aminoglycoside phosphotransferase" evidence="1">
    <location>
        <begin position="180"/>
        <end position="234"/>
    </location>
</feature>
<proteinExistence type="predicted"/>